<evidence type="ECO:0000313" key="1">
    <source>
        <dbReference type="EMBL" id="KAF9793057.1"/>
    </source>
</evidence>
<keyword evidence="2" id="KW-1185">Reference proteome</keyword>
<dbReference type="AlphaFoldDB" id="A0A9P6HT54"/>
<reference evidence="1" key="2">
    <citation type="submission" date="2020-11" db="EMBL/GenBank/DDBJ databases">
        <authorList>
            <consortium name="DOE Joint Genome Institute"/>
            <person name="Kuo A."/>
            <person name="Miyauchi S."/>
            <person name="Kiss E."/>
            <person name="Drula E."/>
            <person name="Kohler A."/>
            <person name="Sanchez-Garcia M."/>
            <person name="Andreopoulos B."/>
            <person name="Barry K.W."/>
            <person name="Bonito G."/>
            <person name="Buee M."/>
            <person name="Carver A."/>
            <person name="Chen C."/>
            <person name="Cichocki N."/>
            <person name="Clum A."/>
            <person name="Culley D."/>
            <person name="Crous P.W."/>
            <person name="Fauchery L."/>
            <person name="Girlanda M."/>
            <person name="Hayes R."/>
            <person name="Keri Z."/>
            <person name="Labutti K."/>
            <person name="Lipzen A."/>
            <person name="Lombard V."/>
            <person name="Magnuson J."/>
            <person name="Maillard F."/>
            <person name="Morin E."/>
            <person name="Murat C."/>
            <person name="Nolan M."/>
            <person name="Ohm R."/>
            <person name="Pangilinan J."/>
            <person name="Pereira M."/>
            <person name="Perotto S."/>
            <person name="Peter M."/>
            <person name="Riley R."/>
            <person name="Sitrit Y."/>
            <person name="Stielow B."/>
            <person name="Szollosi G."/>
            <person name="Zifcakova L."/>
            <person name="Stursova M."/>
            <person name="Spatafora J.W."/>
            <person name="Tedersoo L."/>
            <person name="Vaario L.-M."/>
            <person name="Yamada A."/>
            <person name="Yan M."/>
            <person name="Wang P."/>
            <person name="Xu J."/>
            <person name="Bruns T."/>
            <person name="Baldrian P."/>
            <person name="Vilgalys R."/>
            <person name="Henrissat B."/>
            <person name="Grigoriev I.V."/>
            <person name="Hibbett D."/>
            <person name="Nagy L.G."/>
            <person name="Martin F.M."/>
        </authorList>
    </citation>
    <scope>NUCLEOTIDE SEQUENCE</scope>
    <source>
        <strain evidence="1">UH-Tt-Lm1</strain>
    </source>
</reference>
<name>A0A9P6HT54_9AGAM</name>
<gene>
    <name evidence="1" type="ORF">BJ322DRAFT_98965</name>
</gene>
<proteinExistence type="predicted"/>
<evidence type="ECO:0000313" key="2">
    <source>
        <dbReference type="Proteomes" id="UP000736335"/>
    </source>
</evidence>
<dbReference type="Proteomes" id="UP000736335">
    <property type="component" value="Unassembled WGS sequence"/>
</dbReference>
<sequence length="97" mass="10855">MCNLETEGTKFGCGHYQITRQLRKIDCGNRYCRHSIKHPQICPGCACQIFLGPDKSETITSIDHGHCNQCVPCLALRIALFSINLTPSVLGHARHLY</sequence>
<protein>
    <submittedName>
        <fullName evidence="1">Uncharacterized protein</fullName>
    </submittedName>
</protein>
<dbReference type="EMBL" id="WIUZ02000001">
    <property type="protein sequence ID" value="KAF9793057.1"/>
    <property type="molecule type" value="Genomic_DNA"/>
</dbReference>
<reference evidence="1" key="1">
    <citation type="journal article" date="2020" name="Nat. Commun.">
        <title>Large-scale genome sequencing of mycorrhizal fungi provides insights into the early evolution of symbiotic traits.</title>
        <authorList>
            <person name="Miyauchi S."/>
            <person name="Kiss E."/>
            <person name="Kuo A."/>
            <person name="Drula E."/>
            <person name="Kohler A."/>
            <person name="Sanchez-Garcia M."/>
            <person name="Morin E."/>
            <person name="Andreopoulos B."/>
            <person name="Barry K.W."/>
            <person name="Bonito G."/>
            <person name="Buee M."/>
            <person name="Carver A."/>
            <person name="Chen C."/>
            <person name="Cichocki N."/>
            <person name="Clum A."/>
            <person name="Culley D."/>
            <person name="Crous P.W."/>
            <person name="Fauchery L."/>
            <person name="Girlanda M."/>
            <person name="Hayes R.D."/>
            <person name="Keri Z."/>
            <person name="LaButti K."/>
            <person name="Lipzen A."/>
            <person name="Lombard V."/>
            <person name="Magnuson J."/>
            <person name="Maillard F."/>
            <person name="Murat C."/>
            <person name="Nolan M."/>
            <person name="Ohm R.A."/>
            <person name="Pangilinan J."/>
            <person name="Pereira M.F."/>
            <person name="Perotto S."/>
            <person name="Peter M."/>
            <person name="Pfister S."/>
            <person name="Riley R."/>
            <person name="Sitrit Y."/>
            <person name="Stielow J.B."/>
            <person name="Szollosi G."/>
            <person name="Zifcakova L."/>
            <person name="Stursova M."/>
            <person name="Spatafora J.W."/>
            <person name="Tedersoo L."/>
            <person name="Vaario L.M."/>
            <person name="Yamada A."/>
            <person name="Yan M."/>
            <person name="Wang P."/>
            <person name="Xu J."/>
            <person name="Bruns T."/>
            <person name="Baldrian P."/>
            <person name="Vilgalys R."/>
            <person name="Dunand C."/>
            <person name="Henrissat B."/>
            <person name="Grigoriev I.V."/>
            <person name="Hibbett D."/>
            <person name="Nagy L.G."/>
            <person name="Martin F.M."/>
        </authorList>
    </citation>
    <scope>NUCLEOTIDE SEQUENCE</scope>
    <source>
        <strain evidence="1">UH-Tt-Lm1</strain>
    </source>
</reference>
<dbReference type="OrthoDB" id="2840428at2759"/>
<comment type="caution">
    <text evidence="1">The sequence shown here is derived from an EMBL/GenBank/DDBJ whole genome shotgun (WGS) entry which is preliminary data.</text>
</comment>
<accession>A0A9P6HT54</accession>
<organism evidence="1 2">
    <name type="scientific">Thelephora terrestris</name>
    <dbReference type="NCBI Taxonomy" id="56493"/>
    <lineage>
        <taxon>Eukaryota</taxon>
        <taxon>Fungi</taxon>
        <taxon>Dikarya</taxon>
        <taxon>Basidiomycota</taxon>
        <taxon>Agaricomycotina</taxon>
        <taxon>Agaricomycetes</taxon>
        <taxon>Thelephorales</taxon>
        <taxon>Thelephoraceae</taxon>
        <taxon>Thelephora</taxon>
    </lineage>
</organism>